<evidence type="ECO:0000313" key="7">
    <source>
        <dbReference type="EMBL" id="KAF5779608.1"/>
    </source>
</evidence>
<dbReference type="Gramene" id="mRNA:HanXRQr2_Chr12g0561551">
    <property type="protein sequence ID" value="mRNA:HanXRQr2_Chr12g0561551"/>
    <property type="gene ID" value="HanXRQr2_Chr12g0561551"/>
</dbReference>
<dbReference type="PROSITE" id="PS50863">
    <property type="entry name" value="B3"/>
    <property type="match status" value="2"/>
</dbReference>
<proteinExistence type="predicted"/>
<reference evidence="7" key="2">
    <citation type="submission" date="2020-06" db="EMBL/GenBank/DDBJ databases">
        <title>Helianthus annuus Genome sequencing and assembly Release 2.</title>
        <authorList>
            <person name="Gouzy J."/>
            <person name="Langlade N."/>
            <person name="Munos S."/>
        </authorList>
    </citation>
    <scope>NUCLEOTIDE SEQUENCE</scope>
    <source>
        <tissue evidence="7">Leaves</tissue>
    </source>
</reference>
<evidence type="ECO:0000259" key="6">
    <source>
        <dbReference type="PROSITE" id="PS50863"/>
    </source>
</evidence>
<feature type="domain" description="TF-B3" evidence="6">
    <location>
        <begin position="100"/>
        <end position="199"/>
    </location>
</feature>
<dbReference type="GO" id="GO:0005634">
    <property type="term" value="C:nucleus"/>
    <property type="evidence" value="ECO:0007669"/>
    <property type="project" value="UniProtKB-SubCell"/>
</dbReference>
<evidence type="ECO:0000256" key="3">
    <source>
        <dbReference type="ARBA" id="ARBA00023125"/>
    </source>
</evidence>
<evidence type="ECO:0000256" key="4">
    <source>
        <dbReference type="ARBA" id="ARBA00023163"/>
    </source>
</evidence>
<dbReference type="SMART" id="SM01019">
    <property type="entry name" value="B3"/>
    <property type="match status" value="2"/>
</dbReference>
<comment type="subcellular location">
    <subcellularLocation>
        <location evidence="1">Nucleus</location>
    </subcellularLocation>
</comment>
<dbReference type="CDD" id="cd10017">
    <property type="entry name" value="B3_DNA"/>
    <property type="match status" value="1"/>
</dbReference>
<keyword evidence="2" id="KW-0805">Transcription regulation</keyword>
<dbReference type="PANTHER" id="PTHR31920">
    <property type="entry name" value="B3 DOMAIN-CONTAINING"/>
    <property type="match status" value="1"/>
</dbReference>
<evidence type="ECO:0000256" key="1">
    <source>
        <dbReference type="ARBA" id="ARBA00004123"/>
    </source>
</evidence>
<sequence>MHVENKITNNPIIQYANGGYYSWRLKIEQIGDDYCFVNGWNNVVKDIRLGFGDFLLFKLVDQSTFRLSIYSPDGCEKILQPKTDQNCDEKIEEKSDDDDDPFFVVIFTLSHARFLRFPEGFAELMGIDAEGPIKVKNLDGKEWGTGLKLDKSYRSMIRYFLSPGWPRFARENKLAEGDECVFKFIRSEGKLLLAKVTKKKSREIQVAAEAMRRARGRALANRKNGGDVDVDHDEECVEATEKPFEMPPKRRCGSQP</sequence>
<dbReference type="Pfam" id="PF02362">
    <property type="entry name" value="B3"/>
    <property type="match status" value="2"/>
</dbReference>
<name>A0A9K3HJT4_HELAN</name>
<keyword evidence="4" id="KW-0804">Transcription</keyword>
<dbReference type="SUPFAM" id="SSF101936">
    <property type="entry name" value="DNA-binding pseudobarrel domain"/>
    <property type="match status" value="2"/>
</dbReference>
<evidence type="ECO:0000256" key="2">
    <source>
        <dbReference type="ARBA" id="ARBA00023015"/>
    </source>
</evidence>
<evidence type="ECO:0000256" key="5">
    <source>
        <dbReference type="ARBA" id="ARBA00023242"/>
    </source>
</evidence>
<comment type="caution">
    <text evidence="7">The sequence shown here is derived from an EMBL/GenBank/DDBJ whole genome shotgun (WGS) entry which is preliminary data.</text>
</comment>
<dbReference type="PANTHER" id="PTHR31920:SF122">
    <property type="entry name" value="B3 DOMAIN-CONTAINING PROTEIN REM23"/>
    <property type="match status" value="1"/>
</dbReference>
<organism evidence="7 8">
    <name type="scientific">Helianthus annuus</name>
    <name type="common">Common sunflower</name>
    <dbReference type="NCBI Taxonomy" id="4232"/>
    <lineage>
        <taxon>Eukaryota</taxon>
        <taxon>Viridiplantae</taxon>
        <taxon>Streptophyta</taxon>
        <taxon>Embryophyta</taxon>
        <taxon>Tracheophyta</taxon>
        <taxon>Spermatophyta</taxon>
        <taxon>Magnoliopsida</taxon>
        <taxon>eudicotyledons</taxon>
        <taxon>Gunneridae</taxon>
        <taxon>Pentapetalae</taxon>
        <taxon>asterids</taxon>
        <taxon>campanulids</taxon>
        <taxon>Asterales</taxon>
        <taxon>Asteraceae</taxon>
        <taxon>Asteroideae</taxon>
        <taxon>Heliantheae alliance</taxon>
        <taxon>Heliantheae</taxon>
        <taxon>Helianthus</taxon>
    </lineage>
</organism>
<dbReference type="EMBL" id="MNCJ02000327">
    <property type="protein sequence ID" value="KAF5779608.1"/>
    <property type="molecule type" value="Genomic_DNA"/>
</dbReference>
<dbReference type="Gene3D" id="2.40.330.10">
    <property type="entry name" value="DNA-binding pseudobarrel domain"/>
    <property type="match status" value="2"/>
</dbReference>
<dbReference type="Proteomes" id="UP000215914">
    <property type="component" value="Unassembled WGS sequence"/>
</dbReference>
<keyword evidence="5" id="KW-0539">Nucleus</keyword>
<reference evidence="7" key="1">
    <citation type="journal article" date="2017" name="Nature">
        <title>The sunflower genome provides insights into oil metabolism, flowering and Asterid evolution.</title>
        <authorList>
            <person name="Badouin H."/>
            <person name="Gouzy J."/>
            <person name="Grassa C.J."/>
            <person name="Murat F."/>
            <person name="Staton S.E."/>
            <person name="Cottret L."/>
            <person name="Lelandais-Briere C."/>
            <person name="Owens G.L."/>
            <person name="Carrere S."/>
            <person name="Mayjonade B."/>
            <person name="Legrand L."/>
            <person name="Gill N."/>
            <person name="Kane N.C."/>
            <person name="Bowers J.E."/>
            <person name="Hubner S."/>
            <person name="Bellec A."/>
            <person name="Berard A."/>
            <person name="Berges H."/>
            <person name="Blanchet N."/>
            <person name="Boniface M.C."/>
            <person name="Brunel D."/>
            <person name="Catrice O."/>
            <person name="Chaidir N."/>
            <person name="Claudel C."/>
            <person name="Donnadieu C."/>
            <person name="Faraut T."/>
            <person name="Fievet G."/>
            <person name="Helmstetter N."/>
            <person name="King M."/>
            <person name="Knapp S.J."/>
            <person name="Lai Z."/>
            <person name="Le Paslier M.C."/>
            <person name="Lippi Y."/>
            <person name="Lorenzon L."/>
            <person name="Mandel J.R."/>
            <person name="Marage G."/>
            <person name="Marchand G."/>
            <person name="Marquand E."/>
            <person name="Bret-Mestries E."/>
            <person name="Morien E."/>
            <person name="Nambeesan S."/>
            <person name="Nguyen T."/>
            <person name="Pegot-Espagnet P."/>
            <person name="Pouilly N."/>
            <person name="Raftis F."/>
            <person name="Sallet E."/>
            <person name="Schiex T."/>
            <person name="Thomas J."/>
            <person name="Vandecasteele C."/>
            <person name="Vares D."/>
            <person name="Vear F."/>
            <person name="Vautrin S."/>
            <person name="Crespi M."/>
            <person name="Mangin B."/>
            <person name="Burke J.M."/>
            <person name="Salse J."/>
            <person name="Munos S."/>
            <person name="Vincourt P."/>
            <person name="Rieseberg L.H."/>
            <person name="Langlade N.B."/>
        </authorList>
    </citation>
    <scope>NUCLEOTIDE SEQUENCE</scope>
    <source>
        <tissue evidence="7">Leaves</tissue>
    </source>
</reference>
<feature type="domain" description="TF-B3" evidence="6">
    <location>
        <begin position="1"/>
        <end position="73"/>
    </location>
</feature>
<evidence type="ECO:0000313" key="8">
    <source>
        <dbReference type="Proteomes" id="UP000215914"/>
    </source>
</evidence>
<dbReference type="InterPro" id="IPR015300">
    <property type="entry name" value="DNA-bd_pseudobarrel_sf"/>
</dbReference>
<dbReference type="InterPro" id="IPR050655">
    <property type="entry name" value="Plant_B3_domain"/>
</dbReference>
<protein>
    <submittedName>
        <fullName evidence="7">Transcription factor B3-Domain family</fullName>
    </submittedName>
</protein>
<keyword evidence="8" id="KW-1185">Reference proteome</keyword>
<gene>
    <name evidence="7" type="ORF">HanXRQr2_Chr12g0561551</name>
</gene>
<dbReference type="AlphaFoldDB" id="A0A9K3HJT4"/>
<accession>A0A9K3HJT4</accession>
<dbReference type="InterPro" id="IPR003340">
    <property type="entry name" value="B3_DNA-bd"/>
</dbReference>
<dbReference type="GO" id="GO:0003677">
    <property type="term" value="F:DNA binding"/>
    <property type="evidence" value="ECO:0007669"/>
    <property type="project" value="UniProtKB-KW"/>
</dbReference>
<keyword evidence="3" id="KW-0238">DNA-binding</keyword>